<dbReference type="RefSeq" id="WP_072713904.1">
    <property type="nucleotide sequence ID" value="NZ_FRAU01000001.1"/>
</dbReference>
<protein>
    <recommendedName>
        <fullName evidence="4">DUF4199 domain-containing protein</fullName>
    </recommendedName>
</protein>
<name>A0A1M6PAV9_9BACT</name>
<accession>A0A1M6PAV9</accession>
<keyword evidence="3" id="KW-1185">Reference proteome</keyword>
<sequence>MAEKLPSILLGGAVIGVANVLISQIPVVGGCLACLLYLGAGMLAVWHYTNAHQVTLPGGQGALMGLLAGIAAALIGGILAFLLIRIGILPDPVAVMEASGQLSEMPPEQAEMALRWIRAVSGPLGLLFGAVIGGLIGLIGGAIGAATFKKGPEGPDASVESGAI</sequence>
<feature type="transmembrane region" description="Helical" evidence="1">
    <location>
        <begin position="27"/>
        <end position="49"/>
    </location>
</feature>
<proteinExistence type="predicted"/>
<keyword evidence="1" id="KW-1133">Transmembrane helix</keyword>
<dbReference type="Proteomes" id="UP000185812">
    <property type="component" value="Unassembled WGS sequence"/>
</dbReference>
<evidence type="ECO:0000313" key="3">
    <source>
        <dbReference type="Proteomes" id="UP000185812"/>
    </source>
</evidence>
<evidence type="ECO:0000313" key="2">
    <source>
        <dbReference type="EMBL" id="SHK05064.1"/>
    </source>
</evidence>
<feature type="transmembrane region" description="Helical" evidence="1">
    <location>
        <begin position="6"/>
        <end position="22"/>
    </location>
</feature>
<gene>
    <name evidence="2" type="ORF">SAMN04488087_0106</name>
</gene>
<dbReference type="STRING" id="633813.SAMN04488087_0106"/>
<keyword evidence="1" id="KW-0812">Transmembrane</keyword>
<dbReference type="AlphaFoldDB" id="A0A1M6PAV9"/>
<evidence type="ECO:0000256" key="1">
    <source>
        <dbReference type="SAM" id="Phobius"/>
    </source>
</evidence>
<organism evidence="2 3">
    <name type="scientific">Rhodothermus profundi</name>
    <dbReference type="NCBI Taxonomy" id="633813"/>
    <lineage>
        <taxon>Bacteria</taxon>
        <taxon>Pseudomonadati</taxon>
        <taxon>Rhodothermota</taxon>
        <taxon>Rhodothermia</taxon>
        <taxon>Rhodothermales</taxon>
        <taxon>Rhodothermaceae</taxon>
        <taxon>Rhodothermus</taxon>
    </lineage>
</organism>
<dbReference type="OrthoDB" id="1524923at2"/>
<dbReference type="EMBL" id="FRAU01000001">
    <property type="protein sequence ID" value="SHK05064.1"/>
    <property type="molecule type" value="Genomic_DNA"/>
</dbReference>
<dbReference type="PROSITE" id="PS51257">
    <property type="entry name" value="PROKAR_LIPOPROTEIN"/>
    <property type="match status" value="1"/>
</dbReference>
<keyword evidence="1" id="KW-0472">Membrane</keyword>
<reference evidence="3" key="1">
    <citation type="submission" date="2016-11" db="EMBL/GenBank/DDBJ databases">
        <authorList>
            <person name="Varghese N."/>
            <person name="Submissions S."/>
        </authorList>
    </citation>
    <scope>NUCLEOTIDE SEQUENCE [LARGE SCALE GENOMIC DNA]</scope>
    <source>
        <strain evidence="3">DSM 22212</strain>
    </source>
</reference>
<evidence type="ECO:0008006" key="4">
    <source>
        <dbReference type="Google" id="ProtNLM"/>
    </source>
</evidence>
<feature type="transmembrane region" description="Helical" evidence="1">
    <location>
        <begin position="124"/>
        <end position="148"/>
    </location>
</feature>
<feature type="transmembrane region" description="Helical" evidence="1">
    <location>
        <begin position="61"/>
        <end position="84"/>
    </location>
</feature>